<accession>A0A8S1IZP2</accession>
<sequence>MRAAGHLFARRTASPALLSASPATRLPGIRSPPFSIFSSQSADPPGAIDLPINRQPLGGDRPPLRIAKPDRGDWRGGKGGRGPPSSPERLESVLGALGRLGMSRGQALGALARCPQLLEHRDTGRLVERGEWLRAELDAGEAFAAEVLVKDPLALVKRQETLRAKIEYLLSEGFTRADIRRLIKCKANVLSKSLAGLMEKMEYLRRAGVPRERLARLLVMYPQVLNLSIEGNVRPTVAWLEGVGVRDGDLAAVLARFPNVLAYSVERKLKPAAEWMARAGLNGEALASVVTRFPQVLSCSLEKLEGNRRRLAALGVGGEDFSRVCRINPTLLGCALGGPVMRAKVAFVEDRLRLRPGEVITRFPGFLGYSLDGRLVPRLRHMEAIGWPVTLKNCSAVFGLPDGMFLKKFVRTGE</sequence>
<proteinExistence type="inferred from homology"/>
<protein>
    <submittedName>
        <fullName evidence="5">Uncharacterized protein</fullName>
    </submittedName>
</protein>
<comment type="caution">
    <text evidence="5">The sequence shown here is derived from an EMBL/GenBank/DDBJ whole genome shotgun (WGS) entry which is preliminary data.</text>
</comment>
<dbReference type="EMBL" id="CAJHUC010000530">
    <property type="protein sequence ID" value="CAD7696705.1"/>
    <property type="molecule type" value="Genomic_DNA"/>
</dbReference>
<evidence type="ECO:0000313" key="6">
    <source>
        <dbReference type="Proteomes" id="UP000708148"/>
    </source>
</evidence>
<feature type="compositionally biased region" description="Basic and acidic residues" evidence="4">
    <location>
        <begin position="67"/>
        <end position="76"/>
    </location>
</feature>
<dbReference type="Proteomes" id="UP000708148">
    <property type="component" value="Unassembled WGS sequence"/>
</dbReference>
<evidence type="ECO:0000256" key="1">
    <source>
        <dbReference type="ARBA" id="ARBA00007692"/>
    </source>
</evidence>
<evidence type="ECO:0000256" key="2">
    <source>
        <dbReference type="ARBA" id="ARBA00022472"/>
    </source>
</evidence>
<dbReference type="InterPro" id="IPR038538">
    <property type="entry name" value="MTERF_sf"/>
</dbReference>
<name>A0A8S1IZP2_9CHLO</name>
<keyword evidence="2" id="KW-0805">Transcription regulation</keyword>
<evidence type="ECO:0000256" key="3">
    <source>
        <dbReference type="ARBA" id="ARBA00022946"/>
    </source>
</evidence>
<dbReference type="AlphaFoldDB" id="A0A8S1IZP2"/>
<dbReference type="InterPro" id="IPR003690">
    <property type="entry name" value="MTERF"/>
</dbReference>
<dbReference type="PANTHER" id="PTHR13068:SF112">
    <property type="entry name" value="TRANSCRIPTION TERMINATION FACTOR 3, MITOCHONDRIAL"/>
    <property type="match status" value="1"/>
</dbReference>
<dbReference type="Pfam" id="PF02536">
    <property type="entry name" value="mTERF"/>
    <property type="match status" value="1"/>
</dbReference>
<comment type="similarity">
    <text evidence="1">Belongs to the mTERF family.</text>
</comment>
<gene>
    <name evidence="5" type="ORF">OSTQU699_LOCUS2066</name>
</gene>
<dbReference type="GO" id="GO:0006353">
    <property type="term" value="P:DNA-templated transcription termination"/>
    <property type="evidence" value="ECO:0007669"/>
    <property type="project" value="UniProtKB-KW"/>
</dbReference>
<evidence type="ECO:0000313" key="5">
    <source>
        <dbReference type="EMBL" id="CAD7696705.1"/>
    </source>
</evidence>
<reference evidence="5" key="1">
    <citation type="submission" date="2020-12" db="EMBL/GenBank/DDBJ databases">
        <authorList>
            <person name="Iha C."/>
        </authorList>
    </citation>
    <scope>NUCLEOTIDE SEQUENCE</scope>
</reference>
<keyword evidence="2" id="KW-0806">Transcription termination</keyword>
<dbReference type="SMART" id="SM00733">
    <property type="entry name" value="Mterf"/>
    <property type="match status" value="7"/>
</dbReference>
<dbReference type="Gene3D" id="1.25.70.10">
    <property type="entry name" value="Transcription termination factor 3, mitochondrial"/>
    <property type="match status" value="2"/>
</dbReference>
<dbReference type="OrthoDB" id="1684047at2759"/>
<dbReference type="GO" id="GO:0003676">
    <property type="term" value="F:nucleic acid binding"/>
    <property type="evidence" value="ECO:0007669"/>
    <property type="project" value="InterPro"/>
</dbReference>
<evidence type="ECO:0000256" key="4">
    <source>
        <dbReference type="SAM" id="MobiDB-lite"/>
    </source>
</evidence>
<organism evidence="5 6">
    <name type="scientific">Ostreobium quekettii</name>
    <dbReference type="NCBI Taxonomy" id="121088"/>
    <lineage>
        <taxon>Eukaryota</taxon>
        <taxon>Viridiplantae</taxon>
        <taxon>Chlorophyta</taxon>
        <taxon>core chlorophytes</taxon>
        <taxon>Ulvophyceae</taxon>
        <taxon>TCBD clade</taxon>
        <taxon>Bryopsidales</taxon>
        <taxon>Ostreobineae</taxon>
        <taxon>Ostreobiaceae</taxon>
        <taxon>Ostreobium</taxon>
    </lineage>
</organism>
<feature type="region of interest" description="Disordered" evidence="4">
    <location>
        <begin position="31"/>
        <end position="89"/>
    </location>
</feature>
<keyword evidence="3" id="KW-0809">Transit peptide</keyword>
<dbReference type="PANTHER" id="PTHR13068">
    <property type="entry name" value="CGI-12 PROTEIN-RELATED"/>
    <property type="match status" value="1"/>
</dbReference>
<keyword evidence="6" id="KW-1185">Reference proteome</keyword>
<keyword evidence="2" id="KW-0804">Transcription</keyword>